<dbReference type="EMBL" id="BMZS01000005">
    <property type="protein sequence ID" value="GHD51762.1"/>
    <property type="molecule type" value="Genomic_DNA"/>
</dbReference>
<feature type="transmembrane region" description="Helical" evidence="1">
    <location>
        <begin position="6"/>
        <end position="25"/>
    </location>
</feature>
<dbReference type="RefSeq" id="WP_189990292.1">
    <property type="nucleotide sequence ID" value="NZ_BMZS01000005.1"/>
</dbReference>
<dbReference type="Pfam" id="PF05982">
    <property type="entry name" value="Sbt_1"/>
    <property type="match status" value="1"/>
</dbReference>
<proteinExistence type="predicted"/>
<reference evidence="2" key="2">
    <citation type="submission" date="2020-09" db="EMBL/GenBank/DDBJ databases">
        <authorList>
            <person name="Sun Q."/>
            <person name="Kim S."/>
        </authorList>
    </citation>
    <scope>NUCLEOTIDE SEQUENCE</scope>
    <source>
        <strain evidence="2">KCTC 42651</strain>
    </source>
</reference>
<dbReference type="Proteomes" id="UP000630353">
    <property type="component" value="Unassembled WGS sequence"/>
</dbReference>
<feature type="transmembrane region" description="Helical" evidence="1">
    <location>
        <begin position="166"/>
        <end position="185"/>
    </location>
</feature>
<sequence length="325" mass="32870">MSPIDLALSNLLSPPVLFFLLGLFAQLVRSDLTIPDAIAKALSLYLLIAIGMKGGAAVAEAGVGQTLLAAIAAGIALSFLLPVVAFGWLRAVTRLPAVDAAAVAGHYGSISVVTFVAATEVIREMGIGADGWMVAVAAAMEAPAILTALLLAAWSGTATRAATGSLVREVAVNGSIVLLLGAFAIGAVTGKPGMEKVAPLIVDPFLGVLCVFLLEMGLKAGEGLRSATRELGPRTLASGFVLPVVGALFGTLAAWLVGLGQGSAALMITLAASASYIAVPAALRVALPEARPAVYLTLSLGITFPFNLTVGLPFYVWLAGRVAGG</sequence>
<dbReference type="InterPro" id="IPR010293">
    <property type="entry name" value="Sbt_1"/>
</dbReference>
<organism evidence="2 3">
    <name type="scientific">Thalassobaculum fulvum</name>
    <dbReference type="NCBI Taxonomy" id="1633335"/>
    <lineage>
        <taxon>Bacteria</taxon>
        <taxon>Pseudomonadati</taxon>
        <taxon>Pseudomonadota</taxon>
        <taxon>Alphaproteobacteria</taxon>
        <taxon>Rhodospirillales</taxon>
        <taxon>Thalassobaculaceae</taxon>
        <taxon>Thalassobaculum</taxon>
    </lineage>
</organism>
<feature type="transmembrane region" description="Helical" evidence="1">
    <location>
        <begin position="235"/>
        <end position="258"/>
    </location>
</feature>
<gene>
    <name evidence="2" type="ORF">GCM10017083_26560</name>
</gene>
<feature type="transmembrane region" description="Helical" evidence="1">
    <location>
        <begin position="197"/>
        <end position="214"/>
    </location>
</feature>
<feature type="transmembrane region" description="Helical" evidence="1">
    <location>
        <begin position="131"/>
        <end position="154"/>
    </location>
</feature>
<feature type="transmembrane region" description="Helical" evidence="1">
    <location>
        <begin position="264"/>
        <end position="287"/>
    </location>
</feature>
<feature type="transmembrane region" description="Helical" evidence="1">
    <location>
        <begin position="101"/>
        <end position="119"/>
    </location>
</feature>
<name>A0A919CPS4_9PROT</name>
<keyword evidence="1" id="KW-0472">Membrane</keyword>
<reference evidence="2" key="1">
    <citation type="journal article" date="2014" name="Int. J. Syst. Evol. Microbiol.">
        <title>Complete genome sequence of Corynebacterium casei LMG S-19264T (=DSM 44701T), isolated from a smear-ripened cheese.</title>
        <authorList>
            <consortium name="US DOE Joint Genome Institute (JGI-PGF)"/>
            <person name="Walter F."/>
            <person name="Albersmeier A."/>
            <person name="Kalinowski J."/>
            <person name="Ruckert C."/>
        </authorList>
    </citation>
    <scope>NUCLEOTIDE SEQUENCE</scope>
    <source>
        <strain evidence="2">KCTC 42651</strain>
    </source>
</reference>
<dbReference type="PANTHER" id="PTHR40400">
    <property type="entry name" value="SLR1512 PROTEIN"/>
    <property type="match status" value="1"/>
</dbReference>
<dbReference type="AlphaFoldDB" id="A0A919CPS4"/>
<accession>A0A919CPS4</accession>
<evidence type="ECO:0000313" key="2">
    <source>
        <dbReference type="EMBL" id="GHD51762.1"/>
    </source>
</evidence>
<dbReference type="PANTHER" id="PTHR40400:SF1">
    <property type="entry name" value="SLR1512 PROTEIN"/>
    <property type="match status" value="1"/>
</dbReference>
<keyword evidence="1" id="KW-1133">Transmembrane helix</keyword>
<comment type="caution">
    <text evidence="2">The sequence shown here is derived from an EMBL/GenBank/DDBJ whole genome shotgun (WGS) entry which is preliminary data.</text>
</comment>
<protein>
    <submittedName>
        <fullName evidence="2">Sodium-dependent bicarbonate transport family permease</fullName>
    </submittedName>
</protein>
<feature type="transmembrane region" description="Helical" evidence="1">
    <location>
        <begin position="294"/>
        <end position="318"/>
    </location>
</feature>
<feature type="transmembrane region" description="Helical" evidence="1">
    <location>
        <begin position="67"/>
        <end position="89"/>
    </location>
</feature>
<evidence type="ECO:0000313" key="3">
    <source>
        <dbReference type="Proteomes" id="UP000630353"/>
    </source>
</evidence>
<keyword evidence="3" id="KW-1185">Reference proteome</keyword>
<feature type="transmembrane region" description="Helical" evidence="1">
    <location>
        <begin position="37"/>
        <end position="55"/>
    </location>
</feature>
<keyword evidence="1" id="KW-0812">Transmembrane</keyword>
<evidence type="ECO:0000256" key="1">
    <source>
        <dbReference type="SAM" id="Phobius"/>
    </source>
</evidence>